<evidence type="ECO:0000256" key="2">
    <source>
        <dbReference type="ARBA" id="ARBA00023315"/>
    </source>
</evidence>
<dbReference type="InterPro" id="IPR013751">
    <property type="entry name" value="ACP_syn_III_N"/>
</dbReference>
<accession>A0A927MIW0</accession>
<evidence type="ECO:0000259" key="4">
    <source>
        <dbReference type="Pfam" id="PF08545"/>
    </source>
</evidence>
<dbReference type="Pfam" id="PF08545">
    <property type="entry name" value="ACP_syn_III"/>
    <property type="match status" value="1"/>
</dbReference>
<dbReference type="InterPro" id="IPR013747">
    <property type="entry name" value="ACP_syn_III_C"/>
</dbReference>
<dbReference type="Proteomes" id="UP000658225">
    <property type="component" value="Unassembled WGS sequence"/>
</dbReference>
<evidence type="ECO:0000259" key="3">
    <source>
        <dbReference type="Pfam" id="PF08541"/>
    </source>
</evidence>
<dbReference type="CDD" id="cd00830">
    <property type="entry name" value="KAS_III"/>
    <property type="match status" value="1"/>
</dbReference>
<keyword evidence="1 5" id="KW-0808">Transferase</keyword>
<dbReference type="PANTHER" id="PTHR34069">
    <property type="entry name" value="3-OXOACYL-[ACYL-CARRIER-PROTEIN] SYNTHASE 3"/>
    <property type="match status" value="1"/>
</dbReference>
<evidence type="ECO:0000313" key="6">
    <source>
        <dbReference type="Proteomes" id="UP000658225"/>
    </source>
</evidence>
<dbReference type="AlphaFoldDB" id="A0A927MIW0"/>
<organism evidence="5 6">
    <name type="scientific">Sporosarcina limicola</name>
    <dbReference type="NCBI Taxonomy" id="34101"/>
    <lineage>
        <taxon>Bacteria</taxon>
        <taxon>Bacillati</taxon>
        <taxon>Bacillota</taxon>
        <taxon>Bacilli</taxon>
        <taxon>Bacillales</taxon>
        <taxon>Caryophanaceae</taxon>
        <taxon>Sporosarcina</taxon>
    </lineage>
</organism>
<dbReference type="Gene3D" id="3.40.47.10">
    <property type="match status" value="1"/>
</dbReference>
<dbReference type="NCBIfam" id="NF006829">
    <property type="entry name" value="PRK09352.1"/>
    <property type="match status" value="1"/>
</dbReference>
<dbReference type="EMBL" id="JADBEL010000013">
    <property type="protein sequence ID" value="MBE1555428.1"/>
    <property type="molecule type" value="Genomic_DNA"/>
</dbReference>
<dbReference type="GO" id="GO:0033818">
    <property type="term" value="F:beta-ketoacyl-acyl-carrier-protein synthase III activity"/>
    <property type="evidence" value="ECO:0007669"/>
    <property type="project" value="UniProtKB-EC"/>
</dbReference>
<dbReference type="SUPFAM" id="SSF53901">
    <property type="entry name" value="Thiolase-like"/>
    <property type="match status" value="1"/>
</dbReference>
<sequence>MDLIIVATTTPDYPFPSVACLVQDALGIQNTGAIDINAACAGFTHALHLANCLITAEAHKKILVIGTETLTKVTDYTDRSSCILFGDGAGAVMVERDENFSGFLVSHLGSNGDGGEHLYRSGLSKTMKGKELAGSGNIVQNGREVYKWAIRTIPKGMNELLEKNNMSVSDLDWFVPHSANLRMIESITEKLEIDKSKLLHSVEFFGNTSSASIPLALDLAVKDGKLKYNDTLAIYGYGGGLNHAGLILKWGVN</sequence>
<keyword evidence="2 5" id="KW-0012">Acyltransferase</keyword>
<dbReference type="EC" id="2.3.1.180" evidence="5"/>
<dbReference type="InterPro" id="IPR016039">
    <property type="entry name" value="Thiolase-like"/>
</dbReference>
<protein>
    <submittedName>
        <fullName evidence="5">3-oxoacyl-[acyl-carrier-protein] synthase-3</fullName>
        <ecNumber evidence="5">2.3.1.180</ecNumber>
    </submittedName>
</protein>
<feature type="domain" description="Beta-ketoacyl-[acyl-carrier-protein] synthase III C-terminal" evidence="3">
    <location>
        <begin position="161"/>
        <end position="250"/>
    </location>
</feature>
<dbReference type="GO" id="GO:0044550">
    <property type="term" value="P:secondary metabolite biosynthetic process"/>
    <property type="evidence" value="ECO:0007669"/>
    <property type="project" value="TreeGrafter"/>
</dbReference>
<gene>
    <name evidence="5" type="ORF">H4683_002533</name>
</gene>
<reference evidence="5" key="1">
    <citation type="submission" date="2020-10" db="EMBL/GenBank/DDBJ databases">
        <title>Genomic Encyclopedia of Type Strains, Phase IV (KMG-IV): sequencing the most valuable type-strain genomes for metagenomic binning, comparative biology and taxonomic classification.</title>
        <authorList>
            <person name="Goeker M."/>
        </authorList>
    </citation>
    <scope>NUCLEOTIDE SEQUENCE</scope>
    <source>
        <strain evidence="5">DSM 13886</strain>
    </source>
</reference>
<evidence type="ECO:0000256" key="1">
    <source>
        <dbReference type="ARBA" id="ARBA00022679"/>
    </source>
</evidence>
<keyword evidence="6" id="KW-1185">Reference proteome</keyword>
<dbReference type="GO" id="GO:0006633">
    <property type="term" value="P:fatty acid biosynthetic process"/>
    <property type="evidence" value="ECO:0007669"/>
    <property type="project" value="InterPro"/>
</dbReference>
<feature type="domain" description="Beta-ketoacyl-[acyl-carrier-protein] synthase III N-terminal" evidence="4">
    <location>
        <begin position="34"/>
        <end position="112"/>
    </location>
</feature>
<dbReference type="GO" id="GO:0004315">
    <property type="term" value="F:3-oxoacyl-[acyl-carrier-protein] synthase activity"/>
    <property type="evidence" value="ECO:0007669"/>
    <property type="project" value="InterPro"/>
</dbReference>
<dbReference type="Pfam" id="PF08541">
    <property type="entry name" value="ACP_syn_III_C"/>
    <property type="match status" value="1"/>
</dbReference>
<evidence type="ECO:0000313" key="5">
    <source>
        <dbReference type="EMBL" id="MBE1555428.1"/>
    </source>
</evidence>
<proteinExistence type="predicted"/>
<name>A0A927MIW0_9BACL</name>
<comment type="caution">
    <text evidence="5">The sequence shown here is derived from an EMBL/GenBank/DDBJ whole genome shotgun (WGS) entry which is preliminary data.</text>
</comment>
<dbReference type="PANTHER" id="PTHR34069:SF2">
    <property type="entry name" value="BETA-KETOACYL-[ACYL-CARRIER-PROTEIN] SYNTHASE III"/>
    <property type="match status" value="1"/>
</dbReference>